<gene>
    <name evidence="1" type="ORF">EDD42_4098</name>
</gene>
<sequence length="82" mass="8747">MSASNAGIKRNRLAAGVKASRPDIRLDPTTYEAFREAALASGNLSFSLYLERLADELRKQNGSLPIFTIDTSSTEVASTAAA</sequence>
<comment type="caution">
    <text evidence="1">The sequence shown here is derived from an EMBL/GenBank/DDBJ whole genome shotgun (WGS) entry which is preliminary data.</text>
</comment>
<accession>A0A3N2BLJ2</accession>
<dbReference type="Proteomes" id="UP000266915">
    <property type="component" value="Unassembled WGS sequence"/>
</dbReference>
<evidence type="ECO:0000313" key="2">
    <source>
        <dbReference type="Proteomes" id="UP000266915"/>
    </source>
</evidence>
<dbReference type="EMBL" id="RKHL01000002">
    <property type="protein sequence ID" value="ROR76145.1"/>
    <property type="molecule type" value="Genomic_DNA"/>
</dbReference>
<keyword evidence="2" id="KW-1185">Reference proteome</keyword>
<name>A0A3N2BLJ2_9MICO</name>
<proteinExistence type="predicted"/>
<dbReference type="AlphaFoldDB" id="A0A3N2BLJ2"/>
<evidence type="ECO:0000313" key="1">
    <source>
        <dbReference type="EMBL" id="ROR76145.1"/>
    </source>
</evidence>
<dbReference type="RefSeq" id="WP_085514080.1">
    <property type="nucleotide sequence ID" value="NZ_FXAP01000007.1"/>
</dbReference>
<organism evidence="1 2">
    <name type="scientific">Plantibacter flavus</name>
    <dbReference type="NCBI Taxonomy" id="150123"/>
    <lineage>
        <taxon>Bacteria</taxon>
        <taxon>Bacillati</taxon>
        <taxon>Actinomycetota</taxon>
        <taxon>Actinomycetes</taxon>
        <taxon>Micrococcales</taxon>
        <taxon>Microbacteriaceae</taxon>
        <taxon>Plantibacter</taxon>
    </lineage>
</organism>
<reference evidence="1 2" key="1">
    <citation type="submission" date="2018-11" db="EMBL/GenBank/DDBJ databases">
        <title>Sequencing the genomes of 1000 actinobacteria strains.</title>
        <authorList>
            <person name="Klenk H.-P."/>
        </authorList>
    </citation>
    <scope>NUCLEOTIDE SEQUENCE [LARGE SCALE GENOMIC DNA]</scope>
    <source>
        <strain evidence="1 2">DSM 14012</strain>
    </source>
</reference>
<protein>
    <submittedName>
        <fullName evidence="1">Uncharacterized protein</fullName>
    </submittedName>
</protein>